<evidence type="ECO:0000256" key="2">
    <source>
        <dbReference type="ARBA" id="ARBA00022448"/>
    </source>
</evidence>
<dbReference type="Gene3D" id="2.40.170.20">
    <property type="entry name" value="TonB-dependent receptor, beta-barrel domain"/>
    <property type="match status" value="1"/>
</dbReference>
<dbReference type="PROSITE" id="PS52016">
    <property type="entry name" value="TONB_DEPENDENT_REC_3"/>
    <property type="match status" value="1"/>
</dbReference>
<dbReference type="RefSeq" id="WP_313256259.1">
    <property type="nucleotide sequence ID" value="NZ_JAYFUH010000187.1"/>
</dbReference>
<sequence length="729" mass="79858">MIKPLTAAISTVLLASAIAPAMAQDASKAHDDAVSLDQVIVTGTRTPVAIEKVPGAVTLVTPEQVQRTLNLTEDATAVLARMVPGYSESSQAMSNSGETLRGRIALRLFDGVPQGSPLREGNRNGTFTDMGVIGRIEVINGPSAAEGIGGAGGVINYLSKNPEVDGHQTTISTRYGTQFKGDSDQTKIGVMHTYKDDAADFLISGAYIDRGIAYDGDGRRVGLNTSGSLSDSYSKNLFVKGGYNFGEGQMQRIQASYSNFHIGGKHNYIPVEGCRFDPVSCPNPTTNTAEKGSIAGSLAEFNDFEQFAVKYTNADFFGGDLSIDAYWAEQAMRYVPENGADRQLTKPAPPEDQRIWDQSEINSKKKGLRFGYAYGDLFKVEGLRLRAGLDMVEDTAEQRLALTNRLWVPPMKYTSLAPYAQLSWDIGPVTLDAGIRREDGELEIDSYTTVAFRDHTPVQGGKMDYKANMPNFGAIWRITDAWSVFGSYSEGFGIANVGIPLRNIQANSPCKAVSCIADLQPLITKNKEIGVNWRGAKGQVGASVYRSTSDFGSTLTIDPVTEDFILTRAPVEIEGFELNSAWTFNEHWKATFLYSRIRGQTQYYPGSGLKKEMGILDISPDKVNASLTWTPNDNLNATLGVSKTFDRDLRETFTNPTNGAVYANEENTYGYALWDLSVNYDTGRFGQLSLGIENLFDKQYVLTWSQLPGWQNYFSGRGRMVSLSHTIKF</sequence>
<evidence type="ECO:0000256" key="7">
    <source>
        <dbReference type="ARBA" id="ARBA00023237"/>
    </source>
</evidence>
<accession>A0ABU5V7R5</accession>
<keyword evidence="10" id="KW-0732">Signal</keyword>
<proteinExistence type="inferred from homology"/>
<evidence type="ECO:0000313" key="14">
    <source>
        <dbReference type="Proteomes" id="UP001301653"/>
    </source>
</evidence>
<dbReference type="EMBL" id="JAYFUH010000187">
    <property type="protein sequence ID" value="MEA5668100.1"/>
    <property type="molecule type" value="Genomic_DNA"/>
</dbReference>
<dbReference type="Pfam" id="PF07715">
    <property type="entry name" value="Plug"/>
    <property type="match status" value="1"/>
</dbReference>
<evidence type="ECO:0000259" key="11">
    <source>
        <dbReference type="Pfam" id="PF00593"/>
    </source>
</evidence>
<dbReference type="Pfam" id="PF00593">
    <property type="entry name" value="TonB_dep_Rec_b-barrel"/>
    <property type="match status" value="1"/>
</dbReference>
<dbReference type="PANTHER" id="PTHR30069:SF42">
    <property type="entry name" value="FERRIC AEROBACTIN RECEPTOR"/>
    <property type="match status" value="1"/>
</dbReference>
<dbReference type="InterPro" id="IPR036942">
    <property type="entry name" value="Beta-barrel_TonB_sf"/>
</dbReference>
<evidence type="ECO:0000256" key="9">
    <source>
        <dbReference type="RuleBase" id="RU003357"/>
    </source>
</evidence>
<dbReference type="InterPro" id="IPR037066">
    <property type="entry name" value="Plug_dom_sf"/>
</dbReference>
<keyword evidence="13" id="KW-0675">Receptor</keyword>
<keyword evidence="3 8" id="KW-1134">Transmembrane beta strand</keyword>
<dbReference type="InterPro" id="IPR039426">
    <property type="entry name" value="TonB-dep_rcpt-like"/>
</dbReference>
<dbReference type="Proteomes" id="UP001301653">
    <property type="component" value="Unassembled WGS sequence"/>
</dbReference>
<keyword evidence="4 8" id="KW-0812">Transmembrane</keyword>
<feature type="chain" id="PRO_5045647711" evidence="10">
    <location>
        <begin position="24"/>
        <end position="729"/>
    </location>
</feature>
<comment type="subcellular location">
    <subcellularLocation>
        <location evidence="1 8">Cell outer membrane</location>
        <topology evidence="1 8">Multi-pass membrane protein</topology>
    </subcellularLocation>
</comment>
<keyword evidence="2 8" id="KW-0813">Transport</keyword>
<dbReference type="SUPFAM" id="SSF56935">
    <property type="entry name" value="Porins"/>
    <property type="match status" value="1"/>
</dbReference>
<evidence type="ECO:0000256" key="3">
    <source>
        <dbReference type="ARBA" id="ARBA00022452"/>
    </source>
</evidence>
<dbReference type="InterPro" id="IPR000531">
    <property type="entry name" value="Beta-barrel_TonB"/>
</dbReference>
<dbReference type="InterPro" id="IPR012910">
    <property type="entry name" value="Plug_dom"/>
</dbReference>
<comment type="similarity">
    <text evidence="8 9">Belongs to the TonB-dependent receptor family.</text>
</comment>
<comment type="caution">
    <text evidence="13">The sequence shown here is derived from an EMBL/GenBank/DDBJ whole genome shotgun (WGS) entry which is preliminary data.</text>
</comment>
<gene>
    <name evidence="13" type="ORF">VA603_11190</name>
</gene>
<feature type="domain" description="TonB-dependent receptor-like beta-barrel" evidence="11">
    <location>
        <begin position="202"/>
        <end position="695"/>
    </location>
</feature>
<keyword evidence="5 9" id="KW-0798">TonB box</keyword>
<name>A0ABU5V7R5_9GAMM</name>
<feature type="domain" description="TonB-dependent receptor plug" evidence="12">
    <location>
        <begin position="51"/>
        <end position="154"/>
    </location>
</feature>
<evidence type="ECO:0000256" key="4">
    <source>
        <dbReference type="ARBA" id="ARBA00022692"/>
    </source>
</evidence>
<evidence type="ECO:0000256" key="1">
    <source>
        <dbReference type="ARBA" id="ARBA00004571"/>
    </source>
</evidence>
<evidence type="ECO:0000313" key="13">
    <source>
        <dbReference type="EMBL" id="MEA5668100.1"/>
    </source>
</evidence>
<dbReference type="PANTHER" id="PTHR30069">
    <property type="entry name" value="TONB-DEPENDENT OUTER MEMBRANE RECEPTOR"/>
    <property type="match status" value="1"/>
</dbReference>
<evidence type="ECO:0000259" key="12">
    <source>
        <dbReference type="Pfam" id="PF07715"/>
    </source>
</evidence>
<keyword evidence="7 8" id="KW-0998">Cell outer membrane</keyword>
<protein>
    <submittedName>
        <fullName evidence="13">TonB-dependent receptor</fullName>
    </submittedName>
</protein>
<evidence type="ECO:0000256" key="8">
    <source>
        <dbReference type="PROSITE-ProRule" id="PRU01360"/>
    </source>
</evidence>
<evidence type="ECO:0000256" key="10">
    <source>
        <dbReference type="SAM" id="SignalP"/>
    </source>
</evidence>
<evidence type="ECO:0000256" key="5">
    <source>
        <dbReference type="ARBA" id="ARBA00023077"/>
    </source>
</evidence>
<organism evidence="13 14">
    <name type="scientific">Stenotrophomonas capsici</name>
    <dbReference type="NCBI Taxonomy" id="3110230"/>
    <lineage>
        <taxon>Bacteria</taxon>
        <taxon>Pseudomonadati</taxon>
        <taxon>Pseudomonadota</taxon>
        <taxon>Gammaproteobacteria</taxon>
        <taxon>Lysobacterales</taxon>
        <taxon>Lysobacteraceae</taxon>
        <taxon>Stenotrophomonas</taxon>
    </lineage>
</organism>
<dbReference type="Gene3D" id="2.170.130.10">
    <property type="entry name" value="TonB-dependent receptor, plug domain"/>
    <property type="match status" value="1"/>
</dbReference>
<keyword evidence="14" id="KW-1185">Reference proteome</keyword>
<keyword evidence="6 8" id="KW-0472">Membrane</keyword>
<evidence type="ECO:0000256" key="6">
    <source>
        <dbReference type="ARBA" id="ARBA00023136"/>
    </source>
</evidence>
<reference evidence="13 14" key="1">
    <citation type="submission" date="2023-12" db="EMBL/GenBank/DDBJ databases">
        <title>Stenotrophomonas guangdongensis sp. nov., isolated from wilted pepper plants (Capsicum annuum).</title>
        <authorList>
            <person name="Qiu M."/>
            <person name="Li Y."/>
            <person name="Liu Q."/>
            <person name="Zhang X."/>
            <person name="Huang Y."/>
            <person name="Guo R."/>
            <person name="Hu M."/>
            <person name="Zhou J."/>
            <person name="Zhou X."/>
        </authorList>
    </citation>
    <scope>NUCLEOTIDE SEQUENCE [LARGE SCALE GENOMIC DNA]</scope>
    <source>
        <strain evidence="13 14">MH1</strain>
    </source>
</reference>
<feature type="signal peptide" evidence="10">
    <location>
        <begin position="1"/>
        <end position="23"/>
    </location>
</feature>